<comment type="function">
    <text evidence="1">Required for nicotinamide riboside transport across the inner membrane.</text>
</comment>
<evidence type="ECO:0000256" key="6">
    <source>
        <dbReference type="ARBA" id="ARBA00022475"/>
    </source>
</evidence>
<dbReference type="PANTHER" id="PTHR36122:SF2">
    <property type="entry name" value="NICOTINAMIDE RIBOSIDE TRANSPORTER PNUC"/>
    <property type="match status" value="1"/>
</dbReference>
<feature type="transmembrane region" description="Helical" evidence="10">
    <location>
        <begin position="109"/>
        <end position="139"/>
    </location>
</feature>
<keyword evidence="6" id="KW-1003">Cell membrane</keyword>
<evidence type="ECO:0000256" key="1">
    <source>
        <dbReference type="ARBA" id="ARBA00002672"/>
    </source>
</evidence>
<dbReference type="NCBIfam" id="TIGR01528">
    <property type="entry name" value="NMN_trans_PnuC"/>
    <property type="match status" value="1"/>
</dbReference>
<dbReference type="GO" id="GO:0034257">
    <property type="term" value="F:nicotinamide riboside transmembrane transporter activity"/>
    <property type="evidence" value="ECO:0007669"/>
    <property type="project" value="InterPro"/>
</dbReference>
<keyword evidence="7 10" id="KW-0812">Transmembrane</keyword>
<sequence>MDFFSTQNILVHIPIGAGGYDLSWIEAVGTIAGLLCIGLASLEKISNYVFGLINVTLFAIIFFQIQLYASLLLQVFFFAANIYGWYAWSRQTNQHEAELKIRWLPLPKAIGWLAACVVAIGLMSVYIDPVFAFLTRIAVNIMQGLGLQVAAPELQPDAFPFWDSCMMVLSIVAMILMTRKYVENWLLWVIINVISVVIFALQGVYAMSLEYMILTVIALNGSRLWINSARERGSHALSH</sequence>
<evidence type="ECO:0000313" key="12">
    <source>
        <dbReference type="EMBL" id="CAC9218912.1"/>
    </source>
</evidence>
<keyword evidence="14" id="KW-1185">Reference proteome</keyword>
<feature type="transmembrane region" description="Helical" evidence="10">
    <location>
        <begin position="159"/>
        <end position="178"/>
    </location>
</feature>
<evidence type="ECO:0000256" key="10">
    <source>
        <dbReference type="SAM" id="Phobius"/>
    </source>
</evidence>
<accession>A0A6I5AAP4</accession>
<evidence type="ECO:0000313" key="14">
    <source>
        <dbReference type="Proteomes" id="UP000837205"/>
    </source>
</evidence>
<comment type="subcellular location">
    <subcellularLocation>
        <location evidence="2">Cell membrane</location>
        <topology evidence="2">Multi-pass membrane protein</topology>
    </subcellularLocation>
</comment>
<keyword evidence="5" id="KW-0813">Transport</keyword>
<evidence type="ECO:0000256" key="5">
    <source>
        <dbReference type="ARBA" id="ARBA00022448"/>
    </source>
</evidence>
<dbReference type="PANTHER" id="PTHR36122">
    <property type="entry name" value="NICOTINAMIDE RIBOSIDE TRANSPORTER PNUC"/>
    <property type="match status" value="1"/>
</dbReference>
<proteinExistence type="inferred from homology"/>
<dbReference type="GO" id="GO:0005886">
    <property type="term" value="C:plasma membrane"/>
    <property type="evidence" value="ECO:0007669"/>
    <property type="project" value="UniProtKB-SubCell"/>
</dbReference>
<dbReference type="NCBIfam" id="NF011926">
    <property type="entry name" value="PRK15397.1"/>
    <property type="match status" value="1"/>
</dbReference>
<evidence type="ECO:0000256" key="4">
    <source>
        <dbReference type="ARBA" id="ARBA00017522"/>
    </source>
</evidence>
<name>A0A6I5AAP4_9ENTR</name>
<dbReference type="Pfam" id="PF04973">
    <property type="entry name" value="NMN_transporter"/>
    <property type="match status" value="1"/>
</dbReference>
<evidence type="ECO:0000313" key="11">
    <source>
        <dbReference type="EMBL" id="CAB5524113.1"/>
    </source>
</evidence>
<feature type="transmembrane region" description="Helical" evidence="10">
    <location>
        <begin position="71"/>
        <end position="88"/>
    </location>
</feature>
<dbReference type="RefSeq" id="WP_038638959.1">
    <property type="nucleotide sequence ID" value="NZ_CABDWX010000001.1"/>
</dbReference>
<organism evidence="11 13">
    <name type="scientific">Citrobacter werkmanii</name>
    <dbReference type="NCBI Taxonomy" id="67827"/>
    <lineage>
        <taxon>Bacteria</taxon>
        <taxon>Pseudomonadati</taxon>
        <taxon>Pseudomonadota</taxon>
        <taxon>Gammaproteobacteria</taxon>
        <taxon>Enterobacterales</taxon>
        <taxon>Enterobacteriaceae</taxon>
        <taxon>Citrobacter</taxon>
        <taxon>Citrobacter freundii complex</taxon>
    </lineage>
</organism>
<dbReference type="Proteomes" id="UP000837205">
    <property type="component" value="Unassembled WGS sequence"/>
</dbReference>
<feature type="transmembrane region" description="Helical" evidence="10">
    <location>
        <begin position="47"/>
        <end position="65"/>
    </location>
</feature>
<dbReference type="InterPro" id="IPR006419">
    <property type="entry name" value="NMN_transpt_PnuC"/>
</dbReference>
<protein>
    <recommendedName>
        <fullName evidence="4">Nicotinamide riboside transporter PnuC</fullName>
    </recommendedName>
</protein>
<dbReference type="Proteomes" id="UP000834503">
    <property type="component" value="Unassembled WGS sequence"/>
</dbReference>
<feature type="transmembrane region" description="Helical" evidence="10">
    <location>
        <begin position="185"/>
        <end position="205"/>
    </location>
</feature>
<feature type="transmembrane region" description="Helical" evidence="10">
    <location>
        <begin position="22"/>
        <end position="40"/>
    </location>
</feature>
<keyword evidence="8 10" id="KW-1133">Transmembrane helix</keyword>
<evidence type="ECO:0000256" key="2">
    <source>
        <dbReference type="ARBA" id="ARBA00004651"/>
    </source>
</evidence>
<evidence type="ECO:0000256" key="8">
    <source>
        <dbReference type="ARBA" id="ARBA00022989"/>
    </source>
</evidence>
<comment type="similarity">
    <text evidence="3">Belongs to the nicotinamide ribonucleoside (NR) uptake permease (TC 4.B.1) family.</text>
</comment>
<dbReference type="GeneID" id="69430421"/>
<dbReference type="EMBL" id="CAIIUA010000001">
    <property type="protein sequence ID" value="CAC9218912.1"/>
    <property type="molecule type" value="Genomic_DNA"/>
</dbReference>
<evidence type="ECO:0000313" key="13">
    <source>
        <dbReference type="Proteomes" id="UP000834503"/>
    </source>
</evidence>
<gene>
    <name evidence="11" type="primary">pnuC_1</name>
    <name evidence="11" type="ORF">GHA_00213</name>
    <name evidence="12" type="ORF">TML_03459</name>
</gene>
<reference evidence="11" key="1">
    <citation type="submission" date="2020-05" db="EMBL/GenBank/DDBJ databases">
        <authorList>
            <person name="Delgado-Blas J."/>
        </authorList>
    </citation>
    <scope>NUCLEOTIDE SEQUENCE</scope>
    <source>
        <strain evidence="11">BB1459</strain>
        <strain evidence="12">BB1480</strain>
    </source>
</reference>
<comment type="caution">
    <text evidence="11">The sequence shown here is derived from an EMBL/GenBank/DDBJ whole genome shotgun (WGS) entry which is preliminary data.</text>
</comment>
<evidence type="ECO:0000256" key="9">
    <source>
        <dbReference type="ARBA" id="ARBA00023136"/>
    </source>
</evidence>
<dbReference type="AlphaFoldDB" id="A0A6I5AAP4"/>
<dbReference type="EMBL" id="CAHPQX010000001">
    <property type="protein sequence ID" value="CAB5524113.1"/>
    <property type="molecule type" value="Genomic_DNA"/>
</dbReference>
<evidence type="ECO:0000256" key="7">
    <source>
        <dbReference type="ARBA" id="ARBA00022692"/>
    </source>
</evidence>
<evidence type="ECO:0000256" key="3">
    <source>
        <dbReference type="ARBA" id="ARBA00006669"/>
    </source>
</evidence>
<keyword evidence="9 10" id="KW-0472">Membrane</keyword>